<accession>A0A852TZT0</accession>
<evidence type="ECO:0000259" key="2">
    <source>
        <dbReference type="Pfam" id="PF20906"/>
    </source>
</evidence>
<dbReference type="Gene3D" id="2.40.390.10">
    <property type="entry name" value="CV3147-like"/>
    <property type="match status" value="1"/>
</dbReference>
<dbReference type="Proteomes" id="UP000589036">
    <property type="component" value="Unassembled WGS sequence"/>
</dbReference>
<dbReference type="InterPro" id="IPR024071">
    <property type="entry name" value="S-Me-THD_C_sf"/>
</dbReference>
<organism evidence="3 4">
    <name type="scientific">Spinactinospora alkalitolerans</name>
    <dbReference type="NCBI Taxonomy" id="687207"/>
    <lineage>
        <taxon>Bacteria</taxon>
        <taxon>Bacillati</taxon>
        <taxon>Actinomycetota</taxon>
        <taxon>Actinomycetes</taxon>
        <taxon>Streptosporangiales</taxon>
        <taxon>Nocardiopsidaceae</taxon>
        <taxon>Spinactinospora</taxon>
    </lineage>
</organism>
<dbReference type="SUPFAM" id="SSF160991">
    <property type="entry name" value="CV3147-like"/>
    <property type="match status" value="1"/>
</dbReference>
<dbReference type="Gene3D" id="3.40.1610.10">
    <property type="entry name" value="CV3147-like domain"/>
    <property type="match status" value="1"/>
</dbReference>
<evidence type="ECO:0000259" key="1">
    <source>
        <dbReference type="Pfam" id="PF06032"/>
    </source>
</evidence>
<dbReference type="AlphaFoldDB" id="A0A852TZT0"/>
<evidence type="ECO:0008006" key="5">
    <source>
        <dbReference type="Google" id="ProtNLM"/>
    </source>
</evidence>
<dbReference type="Pfam" id="PF20906">
    <property type="entry name" value="S-Me-THD_C"/>
    <property type="match status" value="1"/>
</dbReference>
<feature type="domain" description="S-Me-THD N-terminal" evidence="1">
    <location>
        <begin position="8"/>
        <end position="162"/>
    </location>
</feature>
<comment type="caution">
    <text evidence="3">The sequence shown here is derived from an EMBL/GenBank/DDBJ whole genome shotgun (WGS) entry which is preliminary data.</text>
</comment>
<dbReference type="InterPro" id="IPR027479">
    <property type="entry name" value="S-Me-THD_N_sf"/>
</dbReference>
<gene>
    <name evidence="3" type="ORF">HDA32_003927</name>
</gene>
<evidence type="ECO:0000313" key="3">
    <source>
        <dbReference type="EMBL" id="NYE48807.1"/>
    </source>
</evidence>
<dbReference type="InterPro" id="IPR048350">
    <property type="entry name" value="S-Me-THD-like_C"/>
</dbReference>
<protein>
    <recommendedName>
        <fullName evidence="5">DUF917 domain-containing protein</fullName>
    </recommendedName>
</protein>
<name>A0A852TZT0_9ACTN</name>
<keyword evidence="4" id="KW-1185">Reference proteome</keyword>
<evidence type="ECO:0000313" key="4">
    <source>
        <dbReference type="Proteomes" id="UP000589036"/>
    </source>
</evidence>
<dbReference type="Pfam" id="PF06032">
    <property type="entry name" value="S-Me-THD_N"/>
    <property type="match status" value="1"/>
</dbReference>
<dbReference type="InterPro" id="IPR010318">
    <property type="entry name" value="S-Me-THD_N"/>
</dbReference>
<feature type="domain" description="S-Me-THD-like C-terminal" evidence="2">
    <location>
        <begin position="165"/>
        <end position="350"/>
    </location>
</feature>
<dbReference type="EMBL" id="JACCCC010000001">
    <property type="protein sequence ID" value="NYE48807.1"/>
    <property type="molecule type" value="Genomic_DNA"/>
</dbReference>
<reference evidence="3 4" key="1">
    <citation type="submission" date="2020-07" db="EMBL/GenBank/DDBJ databases">
        <title>Sequencing the genomes of 1000 actinobacteria strains.</title>
        <authorList>
            <person name="Klenk H.-P."/>
        </authorList>
    </citation>
    <scope>NUCLEOTIDE SEQUENCE [LARGE SCALE GENOMIC DNA]</scope>
    <source>
        <strain evidence="3 4">CXB654</strain>
    </source>
</reference>
<proteinExistence type="predicted"/>
<sequence length="371" mass="39080">MLLDATTLHHYARGAAILGAGGGGSTGVGLLAALQAVEELGPVEVVPVTEVPDDGLIMPVAGLGSPDVTLEKIGNPRMGVWLREMIERETGLRAHAMMPGEIGGGNALMPVVWAAHAGLPLVDADGMGRAFPEMQMISMHLAGIPATPTVLIDERGQGMVFRDMDAHWLERAARAVAVAFGGFVTTADHVVTGAQARTSTVLGSVSRAVRIGEIVSGSRSDRVSSILEHLDGHALVTGKISDVDRRTTDGFVRGSVLIDGVREDKGRLVRVEIQNENLVVLEEGRMLASVPDIITVLDTQTSDVVFTELLRYGQRVTLVALPAPDIWCTPRGLEVVGPRAFGYDFDYEPVGSILAGLPGAPARSAPAEAGR</sequence>
<dbReference type="RefSeq" id="WP_179644575.1">
    <property type="nucleotide sequence ID" value="NZ_BAAAYY010000010.1"/>
</dbReference>